<evidence type="ECO:0000313" key="1">
    <source>
        <dbReference type="Proteomes" id="UP000694925"/>
    </source>
</evidence>
<dbReference type="GeneID" id="113464223"/>
<dbReference type="GO" id="GO:0005777">
    <property type="term" value="C:peroxisome"/>
    <property type="evidence" value="ECO:0007669"/>
    <property type="project" value="TreeGrafter"/>
</dbReference>
<reference evidence="2" key="1">
    <citation type="submission" date="2025-08" db="UniProtKB">
        <authorList>
            <consortium name="RefSeq"/>
        </authorList>
    </citation>
    <scope>IDENTIFICATION</scope>
    <source>
        <tissue evidence="2">Whole body</tissue>
    </source>
</reference>
<proteinExistence type="predicted"/>
<dbReference type="GO" id="GO:0035336">
    <property type="term" value="P:long-chain fatty-acyl-CoA metabolic process"/>
    <property type="evidence" value="ECO:0007669"/>
    <property type="project" value="TreeGrafter"/>
</dbReference>
<dbReference type="GO" id="GO:0080019">
    <property type="term" value="F:alcohol-forming very long-chain fatty acyl-CoA reductase activity"/>
    <property type="evidence" value="ECO:0007669"/>
    <property type="project" value="InterPro"/>
</dbReference>
<sequence length="112" mass="12927">MNAIREPYPGWLDSMNGPMVATSLISLGLVHAVPIRSDGTSDFVPVDMATNGLLSAIWDYVVNRERNEPQMYNYASSDWNPLVLCEYRPVFYRRVEEYPSAKMIWYPFVLFI</sequence>
<dbReference type="PANTHER" id="PTHR11011:SF60">
    <property type="entry name" value="FATTY ACYL-COA REDUCTASE-RELATED"/>
    <property type="match status" value="1"/>
</dbReference>
<dbReference type="RefSeq" id="XP_026668760.1">
    <property type="nucleotide sequence ID" value="XM_026812959.1"/>
</dbReference>
<dbReference type="KEGG" id="ccal:113464223"/>
<evidence type="ECO:0000313" key="2">
    <source>
        <dbReference type="RefSeq" id="XP_026668760.1"/>
    </source>
</evidence>
<dbReference type="PANTHER" id="PTHR11011">
    <property type="entry name" value="MALE STERILITY PROTEIN 2-RELATED"/>
    <property type="match status" value="1"/>
</dbReference>
<dbReference type="InterPro" id="IPR026055">
    <property type="entry name" value="FAR"/>
</dbReference>
<dbReference type="AlphaFoldDB" id="A0AAJ7RZW5"/>
<gene>
    <name evidence="2" type="primary">LOC113464223</name>
</gene>
<organism evidence="1 2">
    <name type="scientific">Ceratina calcarata</name>
    <dbReference type="NCBI Taxonomy" id="156304"/>
    <lineage>
        <taxon>Eukaryota</taxon>
        <taxon>Metazoa</taxon>
        <taxon>Ecdysozoa</taxon>
        <taxon>Arthropoda</taxon>
        <taxon>Hexapoda</taxon>
        <taxon>Insecta</taxon>
        <taxon>Pterygota</taxon>
        <taxon>Neoptera</taxon>
        <taxon>Endopterygota</taxon>
        <taxon>Hymenoptera</taxon>
        <taxon>Apocrita</taxon>
        <taxon>Aculeata</taxon>
        <taxon>Apoidea</taxon>
        <taxon>Anthophila</taxon>
        <taxon>Apidae</taxon>
        <taxon>Ceratina</taxon>
        <taxon>Zadontomerus</taxon>
    </lineage>
</organism>
<accession>A0AAJ7RZW5</accession>
<keyword evidence="1" id="KW-1185">Reference proteome</keyword>
<name>A0AAJ7RZW5_9HYME</name>
<dbReference type="Proteomes" id="UP000694925">
    <property type="component" value="Unplaced"/>
</dbReference>
<protein>
    <submittedName>
        <fullName evidence="2">Fatty acyl-CoA reductase CG5065</fullName>
    </submittedName>
</protein>